<dbReference type="Pfam" id="PF22936">
    <property type="entry name" value="Pol_BBD"/>
    <property type="match status" value="1"/>
</dbReference>
<feature type="domain" description="Retroviral polymerase SH3-like" evidence="2">
    <location>
        <begin position="132"/>
        <end position="166"/>
    </location>
</feature>
<comment type="caution">
    <text evidence="3">The sequence shown here is derived from an EMBL/GenBank/DDBJ whole genome shotgun (WGS) entry which is preliminary data.</text>
</comment>
<dbReference type="InterPro" id="IPR054722">
    <property type="entry name" value="PolX-like_BBD"/>
</dbReference>
<feature type="domain" description="Retrovirus-related Pol polyprotein from transposon TNT 1-94-like beta-barrel" evidence="1">
    <location>
        <begin position="83"/>
        <end position="127"/>
    </location>
</feature>
<protein>
    <submittedName>
        <fullName evidence="3">Copia-type polyprotein</fullName>
    </submittedName>
</protein>
<proteinExistence type="predicted"/>
<dbReference type="Pfam" id="PF25597">
    <property type="entry name" value="SH3_retrovirus"/>
    <property type="match status" value="1"/>
</dbReference>
<organism evidence="3">
    <name type="scientific">Tanacetum cinerariifolium</name>
    <name type="common">Dalmatian daisy</name>
    <name type="synonym">Chrysanthemum cinerariifolium</name>
    <dbReference type="NCBI Taxonomy" id="118510"/>
    <lineage>
        <taxon>Eukaryota</taxon>
        <taxon>Viridiplantae</taxon>
        <taxon>Streptophyta</taxon>
        <taxon>Embryophyta</taxon>
        <taxon>Tracheophyta</taxon>
        <taxon>Spermatophyta</taxon>
        <taxon>Magnoliopsida</taxon>
        <taxon>eudicotyledons</taxon>
        <taxon>Gunneridae</taxon>
        <taxon>Pentapetalae</taxon>
        <taxon>asterids</taxon>
        <taxon>campanulids</taxon>
        <taxon>Asterales</taxon>
        <taxon>Asteraceae</taxon>
        <taxon>Asteroideae</taxon>
        <taxon>Anthemideae</taxon>
        <taxon>Anthemidinae</taxon>
        <taxon>Tanacetum</taxon>
    </lineage>
</organism>
<dbReference type="EMBL" id="BKCJ010040771">
    <property type="protein sequence ID" value="GEV97854.1"/>
    <property type="molecule type" value="Genomic_DNA"/>
</dbReference>
<dbReference type="AlphaFoldDB" id="A0A699GRM6"/>
<evidence type="ECO:0000259" key="1">
    <source>
        <dbReference type="Pfam" id="PF22936"/>
    </source>
</evidence>
<dbReference type="InterPro" id="IPR057670">
    <property type="entry name" value="SH3_retrovirus"/>
</dbReference>
<reference evidence="3" key="1">
    <citation type="journal article" date="2019" name="Sci. Rep.">
        <title>Draft genome of Tanacetum cinerariifolium, the natural source of mosquito coil.</title>
        <authorList>
            <person name="Yamashiro T."/>
            <person name="Shiraishi A."/>
            <person name="Satake H."/>
            <person name="Nakayama K."/>
        </authorList>
    </citation>
    <scope>NUCLEOTIDE SEQUENCE</scope>
</reference>
<accession>A0A699GRM6</accession>
<evidence type="ECO:0000313" key="3">
    <source>
        <dbReference type="EMBL" id="GEV97854.1"/>
    </source>
</evidence>
<name>A0A699GRM6_TANCI</name>
<sequence>MERRKDEDAVIFVVVVVSKGGDEDEEEKMSSKKMRTNGLLIEEVMGEDFNIKEEANLIEVQDEDKLTLLMVRHDEQKERIKPWHIDSAARNHMTGKEDLCVEMEQSKGNVTFEDESKAPVKGKACVRWLQQTIKGYKLYNPVTRKVVVSKDVEFDEEGSWDWSIQESERYDFLPMTDKEEAYESSEETRCNTPKYFDISRRVIWGATN</sequence>
<evidence type="ECO:0000259" key="2">
    <source>
        <dbReference type="Pfam" id="PF25597"/>
    </source>
</evidence>
<gene>
    <name evidence="3" type="ORF">Tci_169831</name>
</gene>